<dbReference type="EMBL" id="HBGO01006891">
    <property type="protein sequence ID" value="CAD9326651.1"/>
    <property type="molecule type" value="Transcribed_RNA"/>
</dbReference>
<evidence type="ECO:0000313" key="1">
    <source>
        <dbReference type="EMBL" id="CAD9326648.1"/>
    </source>
</evidence>
<reference evidence="1" key="1">
    <citation type="submission" date="2021-01" db="EMBL/GenBank/DDBJ databases">
        <authorList>
            <person name="Corre E."/>
            <person name="Pelletier E."/>
            <person name="Niang G."/>
            <person name="Scheremetjew M."/>
            <person name="Finn R."/>
            <person name="Kale V."/>
            <person name="Holt S."/>
            <person name="Cochrane G."/>
            <person name="Meng A."/>
            <person name="Brown T."/>
            <person name="Cohen L."/>
        </authorList>
    </citation>
    <scope>NUCLEOTIDE SEQUENCE</scope>
    <source>
        <strain evidence="1">Grunow 1884</strain>
    </source>
</reference>
<gene>
    <name evidence="1" type="ORF">OSIN01602_LOCUS3870</name>
    <name evidence="2" type="ORF">OSIN01602_LOCUS3871</name>
</gene>
<protein>
    <submittedName>
        <fullName evidence="1">Uncharacterized protein</fullName>
    </submittedName>
</protein>
<name>A0A6U1TPE4_TRICV</name>
<dbReference type="AlphaFoldDB" id="A0A6U1TPE4"/>
<sequence>MTIASVVPSPSVASSSLETDDRIQAPAAFFIRDRPVWDGTLQQETFHCEDLSFAIPPASDCDGENDDDTGSYASALSDVDLADAMEGGLLATSSSEVRRRVRFPANPVSDVLYRPRTDPDDVSDLFYRPEDFRRFKREYCDFLRARRRAQQLQQQAARRSVRMSSPLTALVRSAAEAAVTILASGASDVLARAEREYGKREGQDTSALVDTLYLF</sequence>
<accession>A0A6U1TPE4</accession>
<organism evidence="1">
    <name type="scientific">Trieres chinensis</name>
    <name type="common">Marine centric diatom</name>
    <name type="synonym">Odontella sinensis</name>
    <dbReference type="NCBI Taxonomy" id="1514140"/>
    <lineage>
        <taxon>Eukaryota</taxon>
        <taxon>Sar</taxon>
        <taxon>Stramenopiles</taxon>
        <taxon>Ochrophyta</taxon>
        <taxon>Bacillariophyta</taxon>
        <taxon>Mediophyceae</taxon>
        <taxon>Biddulphiophycidae</taxon>
        <taxon>Eupodiscales</taxon>
        <taxon>Parodontellaceae</taxon>
        <taxon>Trieres</taxon>
    </lineage>
</organism>
<proteinExistence type="predicted"/>
<evidence type="ECO:0000313" key="2">
    <source>
        <dbReference type="EMBL" id="CAD9326651.1"/>
    </source>
</evidence>
<dbReference type="EMBL" id="HBGO01006890">
    <property type="protein sequence ID" value="CAD9326648.1"/>
    <property type="molecule type" value="Transcribed_RNA"/>
</dbReference>